<reference evidence="3" key="1">
    <citation type="journal article" date="2014" name="Front. Microbiol.">
        <title>High frequency of phylogenetically diverse reductive dehalogenase-homologous genes in deep subseafloor sedimentary metagenomes.</title>
        <authorList>
            <person name="Kawai M."/>
            <person name="Futagami T."/>
            <person name="Toyoda A."/>
            <person name="Takaki Y."/>
            <person name="Nishi S."/>
            <person name="Hori S."/>
            <person name="Arai W."/>
            <person name="Tsubouchi T."/>
            <person name="Morono Y."/>
            <person name="Uchiyama I."/>
            <person name="Ito T."/>
            <person name="Fujiyama A."/>
            <person name="Inagaki F."/>
            <person name="Takami H."/>
        </authorList>
    </citation>
    <scope>NUCLEOTIDE SEQUENCE</scope>
    <source>
        <strain evidence="3">Expedition CK06-06</strain>
    </source>
</reference>
<dbReference type="EMBL" id="BARU01013378">
    <property type="protein sequence ID" value="GAH36150.1"/>
    <property type="molecule type" value="Genomic_DNA"/>
</dbReference>
<keyword evidence="1" id="KW-0812">Transmembrane</keyword>
<organism evidence="3">
    <name type="scientific">marine sediment metagenome</name>
    <dbReference type="NCBI Taxonomy" id="412755"/>
    <lineage>
        <taxon>unclassified sequences</taxon>
        <taxon>metagenomes</taxon>
        <taxon>ecological metagenomes</taxon>
    </lineage>
</organism>
<accession>X1FUE0</accession>
<gene>
    <name evidence="3" type="ORF">S03H2_24197</name>
</gene>
<feature type="transmembrane region" description="Helical" evidence="1">
    <location>
        <begin position="12"/>
        <end position="37"/>
    </location>
</feature>
<proteinExistence type="predicted"/>
<keyword evidence="1" id="KW-0472">Membrane</keyword>
<feature type="transmembrane region" description="Helical" evidence="1">
    <location>
        <begin position="49"/>
        <end position="69"/>
    </location>
</feature>
<comment type="caution">
    <text evidence="3">The sequence shown here is derived from an EMBL/GenBank/DDBJ whole genome shotgun (WGS) entry which is preliminary data.</text>
</comment>
<name>X1FUE0_9ZZZZ</name>
<feature type="transmembrane region" description="Helical" evidence="1">
    <location>
        <begin position="141"/>
        <end position="162"/>
    </location>
</feature>
<dbReference type="PANTHER" id="PTHR11360">
    <property type="entry name" value="MONOCARBOXYLATE TRANSPORTER"/>
    <property type="match status" value="1"/>
</dbReference>
<feature type="transmembrane region" description="Helical" evidence="1">
    <location>
        <begin position="81"/>
        <end position="99"/>
    </location>
</feature>
<evidence type="ECO:0000313" key="3">
    <source>
        <dbReference type="EMBL" id="GAH36150.1"/>
    </source>
</evidence>
<dbReference type="Pfam" id="PF07690">
    <property type="entry name" value="MFS_1"/>
    <property type="match status" value="1"/>
</dbReference>
<evidence type="ECO:0000256" key="1">
    <source>
        <dbReference type="SAM" id="Phobius"/>
    </source>
</evidence>
<dbReference type="PROSITE" id="PS50850">
    <property type="entry name" value="MFS"/>
    <property type="match status" value="1"/>
</dbReference>
<dbReference type="InterPro" id="IPR011701">
    <property type="entry name" value="MFS"/>
</dbReference>
<feature type="transmembrane region" description="Helical" evidence="1">
    <location>
        <begin position="105"/>
        <end position="129"/>
    </location>
</feature>
<dbReference type="InterPro" id="IPR050327">
    <property type="entry name" value="Proton-linked_MCT"/>
</dbReference>
<dbReference type="PANTHER" id="PTHR11360:SF284">
    <property type="entry name" value="EG:103B4.3 PROTEIN-RELATED"/>
    <property type="match status" value="1"/>
</dbReference>
<feature type="domain" description="Major facilitator superfamily (MFS) profile" evidence="2">
    <location>
        <begin position="12"/>
        <end position="179"/>
    </location>
</feature>
<dbReference type="InterPro" id="IPR020846">
    <property type="entry name" value="MFS_dom"/>
</dbReference>
<dbReference type="InterPro" id="IPR036259">
    <property type="entry name" value="MFS_trans_sf"/>
</dbReference>
<protein>
    <recommendedName>
        <fullName evidence="2">Major facilitator superfamily (MFS) profile domain-containing protein</fullName>
    </recommendedName>
</protein>
<keyword evidence="1" id="KW-1133">Transmembrane helix</keyword>
<evidence type="ECO:0000259" key="2">
    <source>
        <dbReference type="PROSITE" id="PS50850"/>
    </source>
</evidence>
<dbReference type="SUPFAM" id="SSF103473">
    <property type="entry name" value="MFS general substrate transporter"/>
    <property type="match status" value="1"/>
</dbReference>
<dbReference type="Gene3D" id="1.20.1250.20">
    <property type="entry name" value="MFS general substrate transporter like domains"/>
    <property type="match status" value="1"/>
</dbReference>
<dbReference type="AlphaFoldDB" id="X1FUE0"/>
<feature type="non-terminal residue" evidence="3">
    <location>
        <position position="179"/>
    </location>
</feature>
<dbReference type="GO" id="GO:0022857">
    <property type="term" value="F:transmembrane transporter activity"/>
    <property type="evidence" value="ECO:0007669"/>
    <property type="project" value="InterPro"/>
</dbReference>
<sequence>MAKNGAPKFFYGYIIVLAGFFLQVVGWGLCSTFGIFFNPLLIEFGWTRAMISGAFSLSFLILGFISIIVGGLNDRLGPRMIMVVCGLFLGSGYLLMSQLNTIWQLYLFYGVIVGIGMSGMDVLSLSTIARWFVRRRGMMSGIVKAGAGIGMAIMPPIANWLISSYGWRTSYFIVGIIAL</sequence>